<evidence type="ECO:0008006" key="3">
    <source>
        <dbReference type="Google" id="ProtNLM"/>
    </source>
</evidence>
<sequence length="125" mass="12886">MFGTQVNRTHGGGHDVKFDMGSTTLADLGKSTLGSSDDLGTLIQLLISAAEPLEGKFNGAGKLAFDSFKNRADEITADLNGSLAAILGGQSGMDNAFGTGDVESQDNANQNMGLANFDAARFGAR</sequence>
<dbReference type="EMBL" id="KB405098">
    <property type="protein sequence ID" value="EMF50365.1"/>
    <property type="molecule type" value="Genomic_DNA"/>
</dbReference>
<dbReference type="AlphaFoldDB" id="M3FC44"/>
<accession>M3FC44</accession>
<organism evidence="1 2">
    <name type="scientific">Streptomyces bottropensis ATCC 25435</name>
    <dbReference type="NCBI Taxonomy" id="1054862"/>
    <lineage>
        <taxon>Bacteria</taxon>
        <taxon>Bacillati</taxon>
        <taxon>Actinomycetota</taxon>
        <taxon>Actinomycetes</taxon>
        <taxon>Kitasatosporales</taxon>
        <taxon>Streptomycetaceae</taxon>
        <taxon>Streptomyces</taxon>
    </lineage>
</organism>
<evidence type="ECO:0000313" key="2">
    <source>
        <dbReference type="Proteomes" id="UP000030760"/>
    </source>
</evidence>
<name>M3FC44_9ACTN</name>
<proteinExistence type="predicted"/>
<dbReference type="Proteomes" id="UP000030760">
    <property type="component" value="Unassembled WGS sequence"/>
</dbReference>
<reference evidence="2" key="1">
    <citation type="journal article" date="2013" name="Genome Announc.">
        <title>Draft Genome Sequence of Streptomyces bottropensis ATCC 25435, a Bottromycin-Producing Actinomycete.</title>
        <authorList>
            <person name="Zhang H."/>
            <person name="Zhou W."/>
            <person name="Zhuang Y."/>
            <person name="Liang X."/>
            <person name="Liu T."/>
        </authorList>
    </citation>
    <scope>NUCLEOTIDE SEQUENCE [LARGE SCALE GENOMIC DNA]</scope>
    <source>
        <strain evidence="2">ATCC 25435</strain>
    </source>
</reference>
<gene>
    <name evidence="1" type="ORF">SBD_7929</name>
</gene>
<evidence type="ECO:0000313" key="1">
    <source>
        <dbReference type="EMBL" id="EMF50365.1"/>
    </source>
</evidence>
<protein>
    <recommendedName>
        <fullName evidence="3">WXG100 family type VII secretion target</fullName>
    </recommendedName>
</protein>